<feature type="repeat" description="PPR" evidence="2">
    <location>
        <begin position="389"/>
        <end position="423"/>
    </location>
</feature>
<dbReference type="GO" id="GO:0009451">
    <property type="term" value="P:RNA modification"/>
    <property type="evidence" value="ECO:0007669"/>
    <property type="project" value="InterPro"/>
</dbReference>
<feature type="region of interest" description="Disordered" evidence="3">
    <location>
        <begin position="47"/>
        <end position="66"/>
    </location>
</feature>
<dbReference type="NCBIfam" id="TIGR00756">
    <property type="entry name" value="PPR"/>
    <property type="match status" value="4"/>
</dbReference>
<feature type="repeat" description="PPR" evidence="2">
    <location>
        <begin position="591"/>
        <end position="625"/>
    </location>
</feature>
<dbReference type="Pfam" id="PF01535">
    <property type="entry name" value="PPR"/>
    <property type="match status" value="4"/>
</dbReference>
<dbReference type="InterPro" id="IPR011990">
    <property type="entry name" value="TPR-like_helical_dom_sf"/>
</dbReference>
<keyword evidence="4" id="KW-1185">Reference proteome</keyword>
<dbReference type="PANTHER" id="PTHR47926:SF354">
    <property type="entry name" value="REPEAT (PPR-LIKE) SUPERFAMILY PROTEIN, PUTATIVE-RELATED"/>
    <property type="match status" value="1"/>
</dbReference>
<proteinExistence type="predicted"/>
<evidence type="ECO:0000256" key="2">
    <source>
        <dbReference type="PROSITE-ProRule" id="PRU00708"/>
    </source>
</evidence>
<sequence>MFGFSTIEKQAMECAQFHSLSFSIHSSPPKPIFYKTNQFFRIKTSARSKKPTKFLRRRNPPPPTVPFVEENTFPSSLPLHSKNPHAIYKDIQAFARQNKLKEALVILDYVDQQGIPVNPTTFSSLLAACVRSKSLADGRQIHTHIRTNGLENNEFLRTKLAYMYTSCGSIEDAQRVFNECTSKNVYSWNALLKGTVISGKKRYLDVLSTYSEMRSLAVKLNVYTFSTILKSFAGASAFRQGLKAHALLIKNGFIDSSMLRTGLIDMYFKCGKIKLAYHVFEEMTARDIVLWGAMIAGFAHNRRQREALDYVRCMISEGIYPNSVILTTILPVIGEVWARKLGQEVHAYVVKSKSYSKQLAIQSGLVDMYCKCGDMDSGRRVFYCSRERNAISWTALMSGYVSNGRLDQALRSVVWMQQEGFKPDVVTVATVVPVCAELRALNHGKEIHAYAVKNCFFPNVSIVTSLMIMYSKCGVLDYSFKLFDGLEARNVISWTAMIESYVESGCLQEAISVFRSMQLSKHRPDSVAMARMFIVCSELRAVRLGTEIHGQVLKKKFESIPFVSAEIVKMYGSCGLISSAKSVFDAVPVKGSMTWTAIIEAYGYNNLYDDAVCLFHQMTSDGFTPNHFTFKVVLSICKQAGFVDEACQIFSIMTRKYKLKASEEHYSIIIELLNTFGRFEEAERFMQMSSLSS</sequence>
<feature type="repeat" description="PPR" evidence="2">
    <location>
        <begin position="490"/>
        <end position="524"/>
    </location>
</feature>
<dbReference type="KEGG" id="dzi:111276779"/>
<dbReference type="GO" id="GO:0003723">
    <property type="term" value="F:RNA binding"/>
    <property type="evidence" value="ECO:0007669"/>
    <property type="project" value="InterPro"/>
</dbReference>
<gene>
    <name evidence="5" type="primary">LOC111276779</name>
</gene>
<organism evidence="4 5">
    <name type="scientific">Durio zibethinus</name>
    <name type="common">Durian</name>
    <dbReference type="NCBI Taxonomy" id="66656"/>
    <lineage>
        <taxon>Eukaryota</taxon>
        <taxon>Viridiplantae</taxon>
        <taxon>Streptophyta</taxon>
        <taxon>Embryophyta</taxon>
        <taxon>Tracheophyta</taxon>
        <taxon>Spermatophyta</taxon>
        <taxon>Magnoliopsida</taxon>
        <taxon>eudicotyledons</taxon>
        <taxon>Gunneridae</taxon>
        <taxon>Pentapetalae</taxon>
        <taxon>rosids</taxon>
        <taxon>malvids</taxon>
        <taxon>Malvales</taxon>
        <taxon>Malvaceae</taxon>
        <taxon>Helicteroideae</taxon>
        <taxon>Durio</taxon>
    </lineage>
</organism>
<name>A0A6P5WQC6_DURZI</name>
<dbReference type="Pfam" id="PF13041">
    <property type="entry name" value="PPR_2"/>
    <property type="match status" value="2"/>
</dbReference>
<dbReference type="RefSeq" id="XP_022718335.1">
    <property type="nucleotide sequence ID" value="XM_022862600.1"/>
</dbReference>
<dbReference type="FunFam" id="1.25.40.10:FF:000073">
    <property type="entry name" value="Pentatricopeptide repeat-containing protein chloroplastic"/>
    <property type="match status" value="1"/>
</dbReference>
<evidence type="ECO:0000313" key="4">
    <source>
        <dbReference type="Proteomes" id="UP000515121"/>
    </source>
</evidence>
<evidence type="ECO:0000313" key="5">
    <source>
        <dbReference type="RefSeq" id="XP_022718335.1"/>
    </source>
</evidence>
<dbReference type="FunFam" id="1.25.40.10:FF:001058">
    <property type="entry name" value="Pentatricopeptide repeat-containing protein chloroplastic"/>
    <property type="match status" value="1"/>
</dbReference>
<keyword evidence="1" id="KW-0677">Repeat</keyword>
<dbReference type="AlphaFoldDB" id="A0A6P5WQC6"/>
<dbReference type="FunFam" id="1.25.40.10:FF:000285">
    <property type="entry name" value="Pentatricopeptide repeat-containing protein, chloroplastic"/>
    <property type="match status" value="1"/>
</dbReference>
<feature type="repeat" description="PPR" evidence="2">
    <location>
        <begin position="287"/>
        <end position="321"/>
    </location>
</feature>
<dbReference type="OrthoDB" id="1891906at2759"/>
<feature type="compositionally biased region" description="Basic residues" evidence="3">
    <location>
        <begin position="47"/>
        <end position="59"/>
    </location>
</feature>
<dbReference type="InterPro" id="IPR046960">
    <property type="entry name" value="PPR_At4g14850-like_plant"/>
</dbReference>
<dbReference type="PANTHER" id="PTHR47926">
    <property type="entry name" value="PENTATRICOPEPTIDE REPEAT-CONTAINING PROTEIN"/>
    <property type="match status" value="1"/>
</dbReference>
<dbReference type="Proteomes" id="UP000515121">
    <property type="component" value="Unplaced"/>
</dbReference>
<evidence type="ECO:0000256" key="1">
    <source>
        <dbReference type="ARBA" id="ARBA00022737"/>
    </source>
</evidence>
<dbReference type="GeneID" id="111276779"/>
<protein>
    <submittedName>
        <fullName evidence="5">Pentatricopeptide repeat-containing protein At1g71460, chloroplastic-like</fullName>
    </submittedName>
</protein>
<dbReference type="Gene3D" id="1.25.40.10">
    <property type="entry name" value="Tetratricopeptide repeat domain"/>
    <property type="match status" value="5"/>
</dbReference>
<accession>A0A6P5WQC6</accession>
<dbReference type="InterPro" id="IPR002885">
    <property type="entry name" value="PPR_rpt"/>
</dbReference>
<dbReference type="PROSITE" id="PS51375">
    <property type="entry name" value="PPR"/>
    <property type="match status" value="4"/>
</dbReference>
<evidence type="ECO:0000256" key="3">
    <source>
        <dbReference type="SAM" id="MobiDB-lite"/>
    </source>
</evidence>
<reference evidence="5" key="1">
    <citation type="submission" date="2025-08" db="UniProtKB">
        <authorList>
            <consortium name="RefSeq"/>
        </authorList>
    </citation>
    <scope>IDENTIFICATION</scope>
    <source>
        <tissue evidence="5">Fruit stalk</tissue>
    </source>
</reference>